<evidence type="ECO:0000313" key="7">
    <source>
        <dbReference type="Proteomes" id="UP000775213"/>
    </source>
</evidence>
<feature type="region of interest" description="Disordered" evidence="4">
    <location>
        <begin position="135"/>
        <end position="160"/>
    </location>
</feature>
<keyword evidence="7" id="KW-1185">Reference proteome</keyword>
<dbReference type="SUPFAM" id="SSF54001">
    <property type="entry name" value="Cysteine proteinases"/>
    <property type="match status" value="1"/>
</dbReference>
<evidence type="ECO:0000256" key="4">
    <source>
        <dbReference type="SAM" id="MobiDB-lite"/>
    </source>
</evidence>
<keyword evidence="2" id="KW-0645">Protease</keyword>
<comment type="caution">
    <text evidence="6">The sequence shown here is derived from an EMBL/GenBank/DDBJ whole genome shotgun (WGS) entry which is preliminary data.</text>
</comment>
<feature type="compositionally biased region" description="Basic and acidic residues" evidence="4">
    <location>
        <begin position="135"/>
        <end position="146"/>
    </location>
</feature>
<evidence type="ECO:0000256" key="3">
    <source>
        <dbReference type="ARBA" id="ARBA00022801"/>
    </source>
</evidence>
<dbReference type="Pfam" id="PF02902">
    <property type="entry name" value="Peptidase_C48"/>
    <property type="match status" value="1"/>
</dbReference>
<evidence type="ECO:0000256" key="1">
    <source>
        <dbReference type="ARBA" id="ARBA00005234"/>
    </source>
</evidence>
<organism evidence="6 7">
    <name type="scientific">Dendrobium chrysotoxum</name>
    <name type="common">Orchid</name>
    <dbReference type="NCBI Taxonomy" id="161865"/>
    <lineage>
        <taxon>Eukaryota</taxon>
        <taxon>Viridiplantae</taxon>
        <taxon>Streptophyta</taxon>
        <taxon>Embryophyta</taxon>
        <taxon>Tracheophyta</taxon>
        <taxon>Spermatophyta</taxon>
        <taxon>Magnoliopsida</taxon>
        <taxon>Liliopsida</taxon>
        <taxon>Asparagales</taxon>
        <taxon>Orchidaceae</taxon>
        <taxon>Epidendroideae</taxon>
        <taxon>Malaxideae</taxon>
        <taxon>Dendrobiinae</taxon>
        <taxon>Dendrobium</taxon>
    </lineage>
</organism>
<dbReference type="GO" id="GO:0008234">
    <property type="term" value="F:cysteine-type peptidase activity"/>
    <property type="evidence" value="ECO:0007669"/>
    <property type="project" value="InterPro"/>
</dbReference>
<gene>
    <name evidence="6" type="ORF">IEQ34_014634</name>
</gene>
<accession>A0AAV7GL80</accession>
<proteinExistence type="inferred from homology"/>
<dbReference type="AlphaFoldDB" id="A0AAV7GL80"/>
<protein>
    <recommendedName>
        <fullName evidence="5">Ubiquitin-like protease family profile domain-containing protein</fullName>
    </recommendedName>
</protein>
<evidence type="ECO:0000259" key="5">
    <source>
        <dbReference type="PROSITE" id="PS50600"/>
    </source>
</evidence>
<dbReference type="PROSITE" id="PS50600">
    <property type="entry name" value="ULP_PROTEASE"/>
    <property type="match status" value="1"/>
</dbReference>
<sequence>MYGQSIEEALSKIMDENKILQRRLVHLEVKYAQMEWRVVVVEHHVFKQRQNDERYDTMEKFLSENFPSFKALNTGQQAVSSSRTIMDDKMTLMPNLNVNVDTSPVQQDAPKGEGHYKGDEGLGSTCNTGIARRVQQRDDQKPKEVKTPFTTSQNKKRKTRLTKKIVVRPTPMVRLAAAVDSAIIDMDKLKSSAPTPAAAQLEYPGRLMISEDMRMFINSYLKKYNDNLVSLRTVEYCSFLLGTTRYPLGTTRYFWESLGTDIFVLSGIFVENVHIFRSQIDELLTDQYLDNNHIDAFAILLVEKNKLHPGLYQQFIFVSSMQCGSVLYKYDNKQYVTHVTKESVWASNSLLMLVAEKSHWTLLVANLKSSAWLFFDSLPNLTHRVMLPDNINHLYEEILDYFEGDIRNWPLNVANGIPTQKNGFDCDIFICYIWKLLSSLVPLSGKS</sequence>
<evidence type="ECO:0000256" key="2">
    <source>
        <dbReference type="ARBA" id="ARBA00022670"/>
    </source>
</evidence>
<name>A0AAV7GL80_DENCH</name>
<feature type="domain" description="Ubiquitin-like protease family profile" evidence="5">
    <location>
        <begin position="273"/>
        <end position="437"/>
    </location>
</feature>
<dbReference type="GO" id="GO:0006508">
    <property type="term" value="P:proteolysis"/>
    <property type="evidence" value="ECO:0007669"/>
    <property type="project" value="UniProtKB-KW"/>
</dbReference>
<dbReference type="Gene3D" id="3.40.395.10">
    <property type="entry name" value="Adenoviral Proteinase, Chain A"/>
    <property type="match status" value="1"/>
</dbReference>
<dbReference type="Proteomes" id="UP000775213">
    <property type="component" value="Unassembled WGS sequence"/>
</dbReference>
<dbReference type="InterPro" id="IPR003653">
    <property type="entry name" value="Peptidase_C48_C"/>
</dbReference>
<dbReference type="EMBL" id="JAGFBR010000013">
    <property type="protein sequence ID" value="KAH0456727.1"/>
    <property type="molecule type" value="Genomic_DNA"/>
</dbReference>
<keyword evidence="3" id="KW-0378">Hydrolase</keyword>
<reference evidence="6 7" key="1">
    <citation type="journal article" date="2021" name="Hortic Res">
        <title>Chromosome-scale assembly of the Dendrobium chrysotoxum genome enhances the understanding of orchid evolution.</title>
        <authorList>
            <person name="Zhang Y."/>
            <person name="Zhang G.Q."/>
            <person name="Zhang D."/>
            <person name="Liu X.D."/>
            <person name="Xu X.Y."/>
            <person name="Sun W.H."/>
            <person name="Yu X."/>
            <person name="Zhu X."/>
            <person name="Wang Z.W."/>
            <person name="Zhao X."/>
            <person name="Zhong W.Y."/>
            <person name="Chen H."/>
            <person name="Yin W.L."/>
            <person name="Huang T."/>
            <person name="Niu S.C."/>
            <person name="Liu Z.J."/>
        </authorList>
    </citation>
    <scope>NUCLEOTIDE SEQUENCE [LARGE SCALE GENOMIC DNA]</scope>
    <source>
        <strain evidence="6">Lindl</strain>
    </source>
</reference>
<evidence type="ECO:0000313" key="6">
    <source>
        <dbReference type="EMBL" id="KAH0456727.1"/>
    </source>
</evidence>
<dbReference type="InterPro" id="IPR038765">
    <property type="entry name" value="Papain-like_cys_pep_sf"/>
</dbReference>
<comment type="similarity">
    <text evidence="1">Belongs to the peptidase C48 family.</text>
</comment>